<dbReference type="FunFam" id="1.20.810.10:FF:000002">
    <property type="entry name" value="Cytochrome b"/>
    <property type="match status" value="1"/>
</dbReference>
<keyword evidence="13 19" id="KW-0408">Iron</keyword>
<keyword evidence="8 20" id="KW-0812">Transmembrane</keyword>
<name>A0A343EVV2_9RODE</name>
<evidence type="ECO:0000256" key="4">
    <source>
        <dbReference type="ARBA" id="ARBA00013531"/>
    </source>
</evidence>
<dbReference type="PROSITE" id="PS51003">
    <property type="entry name" value="CYTB_CTER"/>
    <property type="match status" value="1"/>
</dbReference>
<evidence type="ECO:0000256" key="3">
    <source>
        <dbReference type="ARBA" id="ARBA00011088"/>
    </source>
</evidence>
<feature type="transmembrane region" description="Helical" evidence="20">
    <location>
        <begin position="178"/>
        <end position="200"/>
    </location>
</feature>
<dbReference type="GO" id="GO:0005743">
    <property type="term" value="C:mitochondrial inner membrane"/>
    <property type="evidence" value="ECO:0007669"/>
    <property type="project" value="UniProtKB-SubCell"/>
</dbReference>
<dbReference type="SUPFAM" id="SSF81342">
    <property type="entry name" value="Transmembrane di-heme cytochromes"/>
    <property type="match status" value="1"/>
</dbReference>
<dbReference type="CDD" id="cd00290">
    <property type="entry name" value="cytochrome_b_C"/>
    <property type="match status" value="1"/>
</dbReference>
<evidence type="ECO:0000256" key="13">
    <source>
        <dbReference type="ARBA" id="ARBA00023004"/>
    </source>
</evidence>
<evidence type="ECO:0000256" key="5">
    <source>
        <dbReference type="ARBA" id="ARBA00022448"/>
    </source>
</evidence>
<dbReference type="InterPro" id="IPR048260">
    <property type="entry name" value="Cytochrome_b_C_euk/bac"/>
</dbReference>
<keyword evidence="14" id="KW-0830">Ubiquinone</keyword>
<accession>A0A343EVV2</accession>
<feature type="binding site" description="axial binding residue" evidence="19">
    <location>
        <position position="83"/>
    </location>
    <ligand>
        <name>heme b</name>
        <dbReference type="ChEBI" id="CHEBI:60344"/>
        <label>b562</label>
    </ligand>
    <ligandPart>
        <name>Fe</name>
        <dbReference type="ChEBI" id="CHEBI:18248"/>
    </ligandPart>
</feature>
<evidence type="ECO:0000256" key="7">
    <source>
        <dbReference type="ARBA" id="ARBA00022660"/>
    </source>
</evidence>
<feature type="transmembrane region" description="Helical" evidence="20">
    <location>
        <begin position="140"/>
        <end position="158"/>
    </location>
</feature>
<keyword evidence="5 20" id="KW-0813">Transport</keyword>
<evidence type="ECO:0000256" key="20">
    <source>
        <dbReference type="RuleBase" id="RU362117"/>
    </source>
</evidence>
<comment type="subunit">
    <text evidence="3">The cytochrome bc1 complex contains 11 subunits: 3 respiratory subunits (MT-CYB, CYC1 and UQCRFS1), 2 core proteins (UQCRC1 and UQCRC2) and 6 low-molecular weight proteins (UQCRH/QCR6, UQCRB/QCR7, UQCRQ/QCR8, UQCR10/QCR9, UQCR11/QCR10 and a cleavage product of UQCRFS1). This cytochrome bc1 complex then forms a dimer.</text>
</comment>
<dbReference type="GO" id="GO:0045275">
    <property type="term" value="C:respiratory chain complex III"/>
    <property type="evidence" value="ECO:0007669"/>
    <property type="project" value="InterPro"/>
</dbReference>
<reference evidence="23" key="1">
    <citation type="submission" date="2016-07" db="EMBL/GenBank/DDBJ databases">
        <title>Flightless scaly-tailed squirrels never learn how to fly.</title>
        <authorList>
            <person name="Fabre P.-H."/>
            <person name="Tilak M.-K."/>
            <person name="Denys C."/>
            <person name="Gaubert P."/>
            <person name="Nicolas V."/>
            <person name="Douzery E.J.P."/>
            <person name="Marivaux L."/>
        </authorList>
    </citation>
    <scope>NUCLEOTIDE SEQUENCE</scope>
</reference>
<evidence type="ECO:0000256" key="18">
    <source>
        <dbReference type="PIRSR" id="PIRSR038885-1"/>
    </source>
</evidence>
<dbReference type="RefSeq" id="YP_009502817.1">
    <property type="nucleotide sequence ID" value="NC_038163.1"/>
</dbReference>
<evidence type="ECO:0000256" key="11">
    <source>
        <dbReference type="ARBA" id="ARBA00022982"/>
    </source>
</evidence>
<dbReference type="InterPro" id="IPR005798">
    <property type="entry name" value="Cyt_b/b6_C"/>
</dbReference>
<dbReference type="InterPro" id="IPR030689">
    <property type="entry name" value="Cytochrome_b"/>
</dbReference>
<feature type="domain" description="Cytochrome b/b6 N-terminal region profile" evidence="21">
    <location>
        <begin position="1"/>
        <end position="209"/>
    </location>
</feature>
<dbReference type="SUPFAM" id="SSF81648">
    <property type="entry name" value="a domain/subunit of cytochrome bc1 complex (Ubiquinol-cytochrome c reductase)"/>
    <property type="match status" value="1"/>
</dbReference>
<feature type="binding site" description="axial binding residue" evidence="19">
    <location>
        <position position="182"/>
    </location>
    <ligand>
        <name>heme b</name>
        <dbReference type="ChEBI" id="CHEBI:60344"/>
        <label>b562</label>
    </ligand>
    <ligandPart>
        <name>Fe</name>
        <dbReference type="ChEBI" id="CHEBI:18248"/>
    </ligandPart>
</feature>
<feature type="transmembrane region" description="Helical" evidence="20">
    <location>
        <begin position="30"/>
        <end position="51"/>
    </location>
</feature>
<evidence type="ECO:0000256" key="17">
    <source>
        <dbReference type="ARBA" id="ARBA00061233"/>
    </source>
</evidence>
<dbReference type="InterPro" id="IPR027387">
    <property type="entry name" value="Cytb/b6-like_sf"/>
</dbReference>
<dbReference type="InterPro" id="IPR016174">
    <property type="entry name" value="Di-haem_cyt_TM"/>
</dbReference>
<evidence type="ECO:0000256" key="1">
    <source>
        <dbReference type="ARBA" id="ARBA00002566"/>
    </source>
</evidence>
<keyword evidence="15 20" id="KW-0496">Mitochondrion</keyword>
<evidence type="ECO:0000256" key="15">
    <source>
        <dbReference type="ARBA" id="ARBA00023128"/>
    </source>
</evidence>
<dbReference type="GO" id="GO:0016491">
    <property type="term" value="F:oxidoreductase activity"/>
    <property type="evidence" value="ECO:0007669"/>
    <property type="project" value="UniProtKB-UniRule"/>
</dbReference>
<dbReference type="CDD" id="cd00284">
    <property type="entry name" value="Cytochrome_b_N"/>
    <property type="match status" value="1"/>
</dbReference>
<evidence type="ECO:0000256" key="9">
    <source>
        <dbReference type="ARBA" id="ARBA00022723"/>
    </source>
</evidence>
<dbReference type="EMBL" id="KX529111">
    <property type="protein sequence ID" value="ASM91488.1"/>
    <property type="molecule type" value="Genomic_DNA"/>
</dbReference>
<comment type="similarity">
    <text evidence="17 20">Belongs to the cytochrome b family.</text>
</comment>
<dbReference type="InterPro" id="IPR005797">
    <property type="entry name" value="Cyt_b/b6_N"/>
</dbReference>
<feature type="binding site" evidence="18">
    <location>
        <position position="201"/>
    </location>
    <ligand>
        <name>a ubiquinone</name>
        <dbReference type="ChEBI" id="CHEBI:16389"/>
    </ligand>
</feature>
<gene>
    <name evidence="23" type="primary">CYTB</name>
</gene>
<comment type="function">
    <text evidence="1 20">Component of the ubiquinol-cytochrome c reductase complex (complex III or cytochrome b-c1 complex) that is part of the mitochondrial respiratory chain. The b-c1 complex mediates electron transfer from ubiquinol to cytochrome c. Contributes to the generation of a proton gradient across the mitochondrial membrane that is then used for ATP synthesis.</text>
</comment>
<dbReference type="Gene3D" id="1.20.810.10">
    <property type="entry name" value="Cytochrome Bc1 Complex, Chain C"/>
    <property type="match status" value="1"/>
</dbReference>
<feature type="transmembrane region" description="Helical" evidence="20">
    <location>
        <begin position="115"/>
        <end position="133"/>
    </location>
</feature>
<dbReference type="GO" id="GO:0008121">
    <property type="term" value="F:quinol-cytochrome-c reductase activity"/>
    <property type="evidence" value="ECO:0007669"/>
    <property type="project" value="InterPro"/>
</dbReference>
<feature type="binding site" description="axial binding residue" evidence="19">
    <location>
        <position position="97"/>
    </location>
    <ligand>
        <name>heme b</name>
        <dbReference type="ChEBI" id="CHEBI:60344"/>
        <label>b566</label>
    </ligand>
    <ligandPart>
        <name>Fe</name>
        <dbReference type="ChEBI" id="CHEBI:18248"/>
    </ligandPart>
</feature>
<dbReference type="GeneID" id="37539975"/>
<dbReference type="Pfam" id="PF00032">
    <property type="entry name" value="Cytochrom_B_C"/>
    <property type="match status" value="1"/>
</dbReference>
<proteinExistence type="inferred from homology"/>
<keyword evidence="7 20" id="KW-0679">Respiratory chain</keyword>
<evidence type="ECO:0000259" key="22">
    <source>
        <dbReference type="PROSITE" id="PS51003"/>
    </source>
</evidence>
<keyword evidence="9 19" id="KW-0479">Metal-binding</keyword>
<comment type="cofactor">
    <cofactor evidence="19">
        <name>heme</name>
        <dbReference type="ChEBI" id="CHEBI:30413"/>
    </cofactor>
    <text evidence="19">Binds 2 heme groups non-covalently.</text>
</comment>
<dbReference type="PANTHER" id="PTHR19271">
    <property type="entry name" value="CYTOCHROME B"/>
    <property type="match status" value="1"/>
</dbReference>
<evidence type="ECO:0000256" key="12">
    <source>
        <dbReference type="ARBA" id="ARBA00022989"/>
    </source>
</evidence>
<dbReference type="GO" id="GO:0006122">
    <property type="term" value="P:mitochondrial electron transport, ubiquinol to cytochrome c"/>
    <property type="evidence" value="ECO:0007669"/>
    <property type="project" value="TreeGrafter"/>
</dbReference>
<protein>
    <recommendedName>
        <fullName evidence="4 20">Cytochrome b</fullName>
    </recommendedName>
</protein>
<dbReference type="GO" id="GO:0046872">
    <property type="term" value="F:metal ion binding"/>
    <property type="evidence" value="ECO:0007669"/>
    <property type="project" value="UniProtKB-UniRule"/>
</dbReference>
<feature type="transmembrane region" description="Helical" evidence="20">
    <location>
        <begin position="81"/>
        <end position="103"/>
    </location>
</feature>
<evidence type="ECO:0000313" key="23">
    <source>
        <dbReference type="EMBL" id="ASM91488.1"/>
    </source>
</evidence>
<dbReference type="InterPro" id="IPR048259">
    <property type="entry name" value="Cytochrome_b_N_euk/bac"/>
</dbReference>
<keyword evidence="16 20" id="KW-0472">Membrane</keyword>
<keyword evidence="10" id="KW-0999">Mitochondrion inner membrane</keyword>
<evidence type="ECO:0000256" key="6">
    <source>
        <dbReference type="ARBA" id="ARBA00022617"/>
    </source>
</evidence>
<feature type="transmembrane region" description="Helical" evidence="20">
    <location>
        <begin position="350"/>
        <end position="372"/>
    </location>
</feature>
<comment type="cofactor">
    <cofactor evidence="20">
        <name>heme b</name>
        <dbReference type="ChEBI" id="CHEBI:60344"/>
    </cofactor>
    <text evidence="20">Binds 2 heme groups non-covalently.</text>
</comment>
<keyword evidence="12 20" id="KW-1133">Transmembrane helix</keyword>
<evidence type="ECO:0000256" key="2">
    <source>
        <dbReference type="ARBA" id="ARBA00004448"/>
    </source>
</evidence>
<evidence type="ECO:0000256" key="10">
    <source>
        <dbReference type="ARBA" id="ARBA00022792"/>
    </source>
</evidence>
<dbReference type="AlphaFoldDB" id="A0A343EVV2"/>
<dbReference type="PIRSF" id="PIRSF038885">
    <property type="entry name" value="COB"/>
    <property type="match status" value="1"/>
</dbReference>
<feature type="transmembrane region" description="Helical" evidence="20">
    <location>
        <begin position="288"/>
        <end position="308"/>
    </location>
</feature>
<dbReference type="InterPro" id="IPR036150">
    <property type="entry name" value="Cyt_b/b6_C_sf"/>
</dbReference>
<geneLocation type="mitochondrion" evidence="23"/>
<feature type="transmembrane region" description="Helical" evidence="20">
    <location>
        <begin position="320"/>
        <end position="338"/>
    </location>
</feature>
<dbReference type="CTD" id="4519"/>
<evidence type="ECO:0000256" key="14">
    <source>
        <dbReference type="ARBA" id="ARBA00023075"/>
    </source>
</evidence>
<sequence length="379" mass="42707">MTNMRKTHPLAKIINSSFIDLPAPSNISSWWNFGSLLGLCLIIQIITGLFLSMHYTPDTTTAFSSVTHICRDVNYGWLIRYLHANGASMFFVCLFLHVGRGLYYGSYMMLETWNIGVVLLLVTMATAFMGYVLPWGQMSFWGATVITNLLSAIPYVGTNIVEWIWGGFSVDKATLNRFFAFHFILPFIIAALAMIHLLFLHETGSNNPSGVNSDPDKIPFHPYYTIKDILGIMMLGVFLLTLVLFSPDILGDPDNYIPANPLITPPHIKPEWYFLFAYAILRSIPNKLGGVVALLLSILILMIVPAIHMSKQRSLTFRPIGQLMFWILVADLMTLTWIGGQPIEHPFMMIGQLASTVYFSTILIMLPMTSLLENKLLKW</sequence>
<evidence type="ECO:0000259" key="21">
    <source>
        <dbReference type="PROSITE" id="PS51002"/>
    </source>
</evidence>
<feature type="domain" description="Cytochrome b/b6 C-terminal region profile" evidence="22">
    <location>
        <begin position="210"/>
        <end position="379"/>
    </location>
</feature>
<feature type="transmembrane region" description="Helical" evidence="20">
    <location>
        <begin position="229"/>
        <end position="246"/>
    </location>
</feature>
<keyword evidence="6 19" id="KW-0349">Heme</keyword>
<evidence type="ECO:0000256" key="16">
    <source>
        <dbReference type="ARBA" id="ARBA00023136"/>
    </source>
</evidence>
<evidence type="ECO:0000256" key="19">
    <source>
        <dbReference type="PIRSR" id="PIRSR038885-2"/>
    </source>
</evidence>
<evidence type="ECO:0000256" key="8">
    <source>
        <dbReference type="ARBA" id="ARBA00022692"/>
    </source>
</evidence>
<feature type="binding site" description="axial binding residue" evidence="19">
    <location>
        <position position="196"/>
    </location>
    <ligand>
        <name>heme b</name>
        <dbReference type="ChEBI" id="CHEBI:60344"/>
        <label>b566</label>
    </ligand>
    <ligandPart>
        <name>Fe</name>
        <dbReference type="ChEBI" id="CHEBI:18248"/>
    </ligandPart>
</feature>
<dbReference type="PANTHER" id="PTHR19271:SF16">
    <property type="entry name" value="CYTOCHROME B"/>
    <property type="match status" value="1"/>
</dbReference>
<comment type="subcellular location">
    <subcellularLocation>
        <location evidence="2">Mitochondrion inner membrane</location>
        <topology evidence="2">Multi-pass membrane protein</topology>
    </subcellularLocation>
</comment>
<dbReference type="Pfam" id="PF00033">
    <property type="entry name" value="Cytochrome_B"/>
    <property type="match status" value="1"/>
</dbReference>
<dbReference type="PROSITE" id="PS51002">
    <property type="entry name" value="CYTB_NTER"/>
    <property type="match status" value="1"/>
</dbReference>
<keyword evidence="11 20" id="KW-0249">Electron transport</keyword>
<organism evidence="23">
    <name type="scientific">Zenkerella insignis</name>
    <name type="common">Cameroon scaly-tail</name>
    <dbReference type="NCBI Taxonomy" id="101669"/>
    <lineage>
        <taxon>Eukaryota</taxon>
        <taxon>Metazoa</taxon>
        <taxon>Chordata</taxon>
        <taxon>Craniata</taxon>
        <taxon>Vertebrata</taxon>
        <taxon>Euteleostomi</taxon>
        <taxon>Mammalia</taxon>
        <taxon>Eutheria</taxon>
        <taxon>Euarchontoglires</taxon>
        <taxon>Glires</taxon>
        <taxon>Rodentia</taxon>
        <taxon>Anomaluromorpha</taxon>
        <taxon>Anomaluridae</taxon>
        <taxon>Zenkerella</taxon>
    </lineage>
</organism>